<feature type="domain" description="NAD-dependent epimerase/dehydratase" evidence="3">
    <location>
        <begin position="8"/>
        <end position="259"/>
    </location>
</feature>
<accession>A0A3E2H609</accession>
<name>A0A3E2H609_SCYLI</name>
<protein>
    <recommendedName>
        <fullName evidence="3">NAD-dependent epimerase/dehydratase domain-containing protein</fullName>
    </recommendedName>
</protein>
<evidence type="ECO:0000313" key="4">
    <source>
        <dbReference type="EMBL" id="RFU28711.1"/>
    </source>
</evidence>
<reference evidence="4 5" key="1">
    <citation type="submission" date="2018-05" db="EMBL/GenBank/DDBJ databases">
        <title>Draft genome sequence of Scytalidium lignicola DSM 105466, a ubiquitous saprotrophic fungus.</title>
        <authorList>
            <person name="Buettner E."/>
            <person name="Gebauer A.M."/>
            <person name="Hofrichter M."/>
            <person name="Liers C."/>
            <person name="Kellner H."/>
        </authorList>
    </citation>
    <scope>NUCLEOTIDE SEQUENCE [LARGE SCALE GENOMIC DNA]</scope>
    <source>
        <strain evidence="4 5">DSM 105466</strain>
    </source>
</reference>
<dbReference type="InterPro" id="IPR036291">
    <property type="entry name" value="NAD(P)-bd_dom_sf"/>
</dbReference>
<dbReference type="GO" id="GO:0016616">
    <property type="term" value="F:oxidoreductase activity, acting on the CH-OH group of donors, NAD or NADP as acceptor"/>
    <property type="evidence" value="ECO:0007669"/>
    <property type="project" value="TreeGrafter"/>
</dbReference>
<comment type="similarity">
    <text evidence="2">Belongs to the NAD(P)-dependent epimerase/dehydratase family. Dihydroflavonol-4-reductase subfamily.</text>
</comment>
<dbReference type="InterPro" id="IPR050425">
    <property type="entry name" value="NAD(P)_dehydrat-like"/>
</dbReference>
<dbReference type="InterPro" id="IPR001509">
    <property type="entry name" value="Epimerase_deHydtase"/>
</dbReference>
<dbReference type="FunFam" id="3.40.50.720:FF:000191">
    <property type="entry name" value="Methylglyoxal reductase (NADPH-dependent)"/>
    <property type="match status" value="1"/>
</dbReference>
<dbReference type="OMA" id="WAIVDVR"/>
<dbReference type="EMBL" id="NCSJ02000153">
    <property type="protein sequence ID" value="RFU28711.1"/>
    <property type="molecule type" value="Genomic_DNA"/>
</dbReference>
<keyword evidence="5" id="KW-1185">Reference proteome</keyword>
<dbReference type="PANTHER" id="PTHR10366:SF564">
    <property type="entry name" value="STEROL-4-ALPHA-CARBOXYLATE 3-DEHYDROGENASE, DECARBOXYLATING"/>
    <property type="match status" value="1"/>
</dbReference>
<dbReference type="Pfam" id="PF01370">
    <property type="entry name" value="Epimerase"/>
    <property type="match status" value="1"/>
</dbReference>
<dbReference type="SUPFAM" id="SSF51735">
    <property type="entry name" value="NAD(P)-binding Rossmann-fold domains"/>
    <property type="match status" value="1"/>
</dbReference>
<comment type="caution">
    <text evidence="4">The sequence shown here is derived from an EMBL/GenBank/DDBJ whole genome shotgun (WGS) entry which is preliminary data.</text>
</comment>
<keyword evidence="1" id="KW-0560">Oxidoreductase</keyword>
<evidence type="ECO:0000256" key="1">
    <source>
        <dbReference type="ARBA" id="ARBA00023002"/>
    </source>
</evidence>
<dbReference type="PANTHER" id="PTHR10366">
    <property type="entry name" value="NAD DEPENDENT EPIMERASE/DEHYDRATASE"/>
    <property type="match status" value="1"/>
</dbReference>
<dbReference type="AlphaFoldDB" id="A0A3E2H609"/>
<dbReference type="STRING" id="5539.A0A3E2H609"/>
<evidence type="ECO:0000313" key="5">
    <source>
        <dbReference type="Proteomes" id="UP000258309"/>
    </source>
</evidence>
<dbReference type="CDD" id="cd05227">
    <property type="entry name" value="AR_SDR_e"/>
    <property type="match status" value="1"/>
</dbReference>
<proteinExistence type="inferred from homology"/>
<dbReference type="OrthoDB" id="2735536at2759"/>
<sequence>MTKAGETILVTGASSYIGAHVLEAFLEAGYNIRGAVRSQTSADRVLKSHARYANQLTFVIVEVIEKPGAFDEAVQGVDGVIHMQSPFRIEVEDNEKDLLIPAINGTLGILESIQNHNPSVKRVVITSSFASILDLSKGLWPEHTYTEQDWNPATYEEAKAADGAFAYCASKALAEKAAWNFVAERKPNFTLSTICPPIVYGPNHHYIDDLSRLNESSGMFYSLMNGSREEVPPTGFWAIVDVRDVAIAHKLAYEKLEAAGQRYFTTTGNFSFQQICHILRNELPELGSRVPEGDENVKLPPVYKVDNSKTKRELGINFTPLKDIVVDAALNFLEIEKKQRRAS</sequence>
<gene>
    <name evidence="4" type="ORF">B7463_g7601</name>
</gene>
<feature type="non-terminal residue" evidence="4">
    <location>
        <position position="1"/>
    </location>
</feature>
<organism evidence="4 5">
    <name type="scientific">Scytalidium lignicola</name>
    <name type="common">Hyphomycete</name>
    <dbReference type="NCBI Taxonomy" id="5539"/>
    <lineage>
        <taxon>Eukaryota</taxon>
        <taxon>Fungi</taxon>
        <taxon>Dikarya</taxon>
        <taxon>Ascomycota</taxon>
        <taxon>Pezizomycotina</taxon>
        <taxon>Leotiomycetes</taxon>
        <taxon>Leotiomycetes incertae sedis</taxon>
        <taxon>Scytalidium</taxon>
    </lineage>
</organism>
<evidence type="ECO:0000256" key="2">
    <source>
        <dbReference type="ARBA" id="ARBA00023445"/>
    </source>
</evidence>
<evidence type="ECO:0000259" key="3">
    <source>
        <dbReference type="Pfam" id="PF01370"/>
    </source>
</evidence>
<dbReference type="Proteomes" id="UP000258309">
    <property type="component" value="Unassembled WGS sequence"/>
</dbReference>
<feature type="non-terminal residue" evidence="4">
    <location>
        <position position="343"/>
    </location>
</feature>
<dbReference type="Gene3D" id="3.40.50.720">
    <property type="entry name" value="NAD(P)-binding Rossmann-like Domain"/>
    <property type="match status" value="1"/>
</dbReference>